<proteinExistence type="predicted"/>
<comment type="caution">
    <text evidence="1">The sequence shown here is derived from an EMBL/GenBank/DDBJ whole genome shotgun (WGS) entry which is preliminary data.</text>
</comment>
<sequence>MHCLLWFITVYFLVLSLSLSFFFINTSFAFIDKGFIMPVSASKQVMVAGQAQGTRTIQQIDYKMPLI</sequence>
<dbReference type="GeneID" id="36540228"/>
<dbReference type="RefSeq" id="XP_024694633.1">
    <property type="nucleotide sequence ID" value="XM_024832706.1"/>
</dbReference>
<gene>
    <name evidence="1" type="ORF">P168DRAFT_133950</name>
</gene>
<dbReference type="Proteomes" id="UP000234254">
    <property type="component" value="Unassembled WGS sequence"/>
</dbReference>
<evidence type="ECO:0000313" key="2">
    <source>
        <dbReference type="Proteomes" id="UP000234254"/>
    </source>
</evidence>
<dbReference type="VEuPathDB" id="FungiDB:P168DRAFT_133950"/>
<dbReference type="EMBL" id="MSFM01000004">
    <property type="protein sequence ID" value="PKY06039.1"/>
    <property type="molecule type" value="Genomic_DNA"/>
</dbReference>
<organism evidence="1 2">
    <name type="scientific">Aspergillus campestris (strain IBT 28561)</name>
    <dbReference type="NCBI Taxonomy" id="1392248"/>
    <lineage>
        <taxon>Eukaryota</taxon>
        <taxon>Fungi</taxon>
        <taxon>Dikarya</taxon>
        <taxon>Ascomycota</taxon>
        <taxon>Pezizomycotina</taxon>
        <taxon>Eurotiomycetes</taxon>
        <taxon>Eurotiomycetidae</taxon>
        <taxon>Eurotiales</taxon>
        <taxon>Aspergillaceae</taxon>
        <taxon>Aspergillus</taxon>
        <taxon>Aspergillus subgen. Circumdati</taxon>
    </lineage>
</organism>
<protein>
    <submittedName>
        <fullName evidence="1">Uncharacterized protein</fullName>
    </submittedName>
</protein>
<evidence type="ECO:0000313" key="1">
    <source>
        <dbReference type="EMBL" id="PKY06039.1"/>
    </source>
</evidence>
<name>A0A2I1D844_ASPC2</name>
<keyword evidence="2" id="KW-1185">Reference proteome</keyword>
<accession>A0A2I1D844</accession>
<reference evidence="1" key="1">
    <citation type="submission" date="2016-12" db="EMBL/GenBank/DDBJ databases">
        <title>The genomes of Aspergillus section Nigri reveals drivers in fungal speciation.</title>
        <authorList>
            <consortium name="DOE Joint Genome Institute"/>
            <person name="Vesth T.C."/>
            <person name="Nybo J."/>
            <person name="Theobald S."/>
            <person name="Brandl J."/>
            <person name="Frisvad J.C."/>
            <person name="Nielsen K.F."/>
            <person name="Lyhne E.K."/>
            <person name="Kogle M.E."/>
            <person name="Kuo A."/>
            <person name="Riley R."/>
            <person name="Clum A."/>
            <person name="Nolan M."/>
            <person name="Lipzen A."/>
            <person name="Salamov A."/>
            <person name="Henrissat B."/>
            <person name="Wiebenga A."/>
            <person name="De vries R.P."/>
            <person name="Grigoriev I.V."/>
            <person name="Mortensen U.H."/>
            <person name="Andersen M.R."/>
            <person name="Baker S.E."/>
        </authorList>
    </citation>
    <scope>NUCLEOTIDE SEQUENCE</scope>
    <source>
        <strain evidence="1">IBT 28561</strain>
    </source>
</reference>
<dbReference type="AlphaFoldDB" id="A0A2I1D844"/>